<organism evidence="1 2">
    <name type="scientific">Glossina pallidipes</name>
    <name type="common">Tsetse fly</name>
    <dbReference type="NCBI Taxonomy" id="7398"/>
    <lineage>
        <taxon>Eukaryota</taxon>
        <taxon>Metazoa</taxon>
        <taxon>Ecdysozoa</taxon>
        <taxon>Arthropoda</taxon>
        <taxon>Hexapoda</taxon>
        <taxon>Insecta</taxon>
        <taxon>Pterygota</taxon>
        <taxon>Neoptera</taxon>
        <taxon>Endopterygota</taxon>
        <taxon>Diptera</taxon>
        <taxon>Brachycera</taxon>
        <taxon>Muscomorpha</taxon>
        <taxon>Hippoboscoidea</taxon>
        <taxon>Glossinidae</taxon>
        <taxon>Glossina</taxon>
    </lineage>
</organism>
<sequence length="122" mass="13502">MYITARVSNGPYKAHRPCSDRTPPSNGSMYPFFVCPFPPISISIDLPPPVWSEHARAIRYSQSLPVHFLPVHRAAVGSEPQISDNGGAFSLSKRAFIGSDCHQNLIKLVFKTGHLTDKLKVK</sequence>
<evidence type="ECO:0000313" key="2">
    <source>
        <dbReference type="Proteomes" id="UP000092445"/>
    </source>
</evidence>
<proteinExistence type="predicted"/>
<protein>
    <submittedName>
        <fullName evidence="1">Uncharacterized protein</fullName>
    </submittedName>
</protein>
<name>A0A1A9ZVH5_GLOPL</name>
<dbReference type="Proteomes" id="UP000092445">
    <property type="component" value="Unassembled WGS sequence"/>
</dbReference>
<evidence type="ECO:0000313" key="1">
    <source>
        <dbReference type="EnsemblMetazoa" id="GPAI026316-PA"/>
    </source>
</evidence>
<reference evidence="1" key="2">
    <citation type="submission" date="2020-05" db="UniProtKB">
        <authorList>
            <consortium name="EnsemblMetazoa"/>
        </authorList>
    </citation>
    <scope>IDENTIFICATION</scope>
    <source>
        <strain evidence="1">IAEA</strain>
    </source>
</reference>
<accession>A0A1A9ZVH5</accession>
<dbReference type="AlphaFoldDB" id="A0A1A9ZVH5"/>
<reference evidence="2" key="1">
    <citation type="submission" date="2014-03" db="EMBL/GenBank/DDBJ databases">
        <authorList>
            <person name="Aksoy S."/>
            <person name="Warren W."/>
            <person name="Wilson R.K."/>
        </authorList>
    </citation>
    <scope>NUCLEOTIDE SEQUENCE [LARGE SCALE GENOMIC DNA]</scope>
    <source>
        <strain evidence="2">IAEA</strain>
    </source>
</reference>
<dbReference type="EnsemblMetazoa" id="GPAI026316-RA">
    <property type="protein sequence ID" value="GPAI026316-PA"/>
    <property type="gene ID" value="GPAI026316"/>
</dbReference>
<dbReference type="VEuPathDB" id="VectorBase:GPAI026316"/>
<keyword evidence="2" id="KW-1185">Reference proteome</keyword>